<dbReference type="EMBL" id="CP091244">
    <property type="protein sequence ID" value="UJS23684.1"/>
    <property type="molecule type" value="Genomic_DNA"/>
</dbReference>
<reference evidence="1" key="1">
    <citation type="journal article" date="2022" name="Microorganisms">
        <title>Two New Species of Filamentous Sulfur Bacteria of the Genus Thiothrix, Thiothrix winogradskyi sp. nov. and 'Candidatus Thiothrix sulfatifontis' sp. nov.</title>
        <authorList>
            <person name="Ravin N.V."/>
            <person name="Rossetti S."/>
            <person name="Beletsky A.V."/>
            <person name="Kadnikov V.V."/>
            <person name="Rudenko T.S."/>
            <person name="Smolyakov D.D."/>
            <person name="Moskvitina M.I."/>
            <person name="Gureeva M.V."/>
            <person name="Mardanov A.V."/>
            <person name="Grabovich M.Y."/>
        </authorList>
    </citation>
    <scope>NUCLEOTIDE SEQUENCE</scope>
    <source>
        <strain evidence="1">CT3</strain>
    </source>
</reference>
<dbReference type="Proteomes" id="UP001054801">
    <property type="component" value="Chromosome"/>
</dbReference>
<name>A0ABY3SXR9_9GAMM</name>
<gene>
    <name evidence="1" type="ORF">L2Y54_17340</name>
</gene>
<evidence type="ECO:0000313" key="2">
    <source>
        <dbReference type="Proteomes" id="UP001054801"/>
    </source>
</evidence>
<proteinExistence type="predicted"/>
<keyword evidence="2" id="KW-1185">Reference proteome</keyword>
<evidence type="ECO:0000313" key="1">
    <source>
        <dbReference type="EMBL" id="UJS23684.1"/>
    </source>
</evidence>
<protein>
    <submittedName>
        <fullName evidence="1">Uncharacterized protein</fullName>
    </submittedName>
</protein>
<sequence>MDIVVVVPISAVQNDSMEELQVLSSPTPQKGFGTRVHQRVIALTGGVDLQTPVRSFPRVALMLPA</sequence>
<accession>A0ABY3SXR9</accession>
<dbReference type="RefSeq" id="WP_236497880.1">
    <property type="nucleotide sequence ID" value="NZ_CP091244.1"/>
</dbReference>
<organism evidence="1 2">
    <name type="scientific">Thiothrix winogradskyi</name>
    <dbReference type="NCBI Taxonomy" id="96472"/>
    <lineage>
        <taxon>Bacteria</taxon>
        <taxon>Pseudomonadati</taxon>
        <taxon>Pseudomonadota</taxon>
        <taxon>Gammaproteobacteria</taxon>
        <taxon>Thiotrichales</taxon>
        <taxon>Thiotrichaceae</taxon>
        <taxon>Thiothrix</taxon>
    </lineage>
</organism>